<keyword evidence="6 10" id="KW-1133">Transmembrane helix</keyword>
<comment type="subcellular location">
    <subcellularLocation>
        <location evidence="1 10">Cell membrane</location>
        <topology evidence="1 10">Multi-pass membrane protein</topology>
    </subcellularLocation>
</comment>
<keyword evidence="9 10" id="KW-0807">Transducer</keyword>
<evidence type="ECO:0000256" key="1">
    <source>
        <dbReference type="ARBA" id="ARBA00004651"/>
    </source>
</evidence>
<dbReference type="AlphaFoldDB" id="A0AA38MP04"/>
<evidence type="ECO:0000256" key="4">
    <source>
        <dbReference type="ARBA" id="ARBA00022692"/>
    </source>
</evidence>
<evidence type="ECO:0000256" key="9">
    <source>
        <dbReference type="ARBA" id="ARBA00023224"/>
    </source>
</evidence>
<organism evidence="11 12">
    <name type="scientific">Zophobas morio</name>
    <dbReference type="NCBI Taxonomy" id="2755281"/>
    <lineage>
        <taxon>Eukaryota</taxon>
        <taxon>Metazoa</taxon>
        <taxon>Ecdysozoa</taxon>
        <taxon>Arthropoda</taxon>
        <taxon>Hexapoda</taxon>
        <taxon>Insecta</taxon>
        <taxon>Pterygota</taxon>
        <taxon>Neoptera</taxon>
        <taxon>Endopterygota</taxon>
        <taxon>Coleoptera</taxon>
        <taxon>Polyphaga</taxon>
        <taxon>Cucujiformia</taxon>
        <taxon>Tenebrionidae</taxon>
        <taxon>Zophobas</taxon>
    </lineage>
</organism>
<keyword evidence="4 10" id="KW-0812">Transmembrane</keyword>
<dbReference type="GO" id="GO:0005886">
    <property type="term" value="C:plasma membrane"/>
    <property type="evidence" value="ECO:0007669"/>
    <property type="project" value="UniProtKB-SubCell"/>
</dbReference>
<evidence type="ECO:0000313" key="12">
    <source>
        <dbReference type="Proteomes" id="UP001168821"/>
    </source>
</evidence>
<dbReference type="Pfam" id="PF02949">
    <property type="entry name" value="7tm_6"/>
    <property type="match status" value="1"/>
</dbReference>
<keyword evidence="12" id="KW-1185">Reference proteome</keyword>
<keyword evidence="7 10" id="KW-0472">Membrane</keyword>
<keyword evidence="3 10" id="KW-0716">Sensory transduction</keyword>
<comment type="similarity">
    <text evidence="10">Belongs to the insect chemoreceptor superfamily. Heteromeric odorant receptor channel (TC 1.A.69) family.</text>
</comment>
<evidence type="ECO:0000256" key="6">
    <source>
        <dbReference type="ARBA" id="ARBA00022989"/>
    </source>
</evidence>
<keyword evidence="5 10" id="KW-0552">Olfaction</keyword>
<feature type="transmembrane region" description="Helical" evidence="10">
    <location>
        <begin position="171"/>
        <end position="189"/>
    </location>
</feature>
<feature type="transmembrane region" description="Helical" evidence="10">
    <location>
        <begin position="37"/>
        <end position="55"/>
    </location>
</feature>
<dbReference type="InterPro" id="IPR004117">
    <property type="entry name" value="7tm6_olfct_rcpt"/>
</dbReference>
<evidence type="ECO:0000256" key="7">
    <source>
        <dbReference type="ARBA" id="ARBA00023136"/>
    </source>
</evidence>
<dbReference type="GO" id="GO:0004984">
    <property type="term" value="F:olfactory receptor activity"/>
    <property type="evidence" value="ECO:0007669"/>
    <property type="project" value="InterPro"/>
</dbReference>
<evidence type="ECO:0000256" key="10">
    <source>
        <dbReference type="RuleBase" id="RU351113"/>
    </source>
</evidence>
<comment type="caution">
    <text evidence="10">Lacks conserved residue(s) required for the propagation of feature annotation.</text>
</comment>
<comment type="caution">
    <text evidence="11">The sequence shown here is derived from an EMBL/GenBank/DDBJ whole genome shotgun (WGS) entry which is preliminary data.</text>
</comment>
<feature type="transmembrane region" description="Helical" evidence="10">
    <location>
        <begin position="281"/>
        <end position="303"/>
    </location>
</feature>
<dbReference type="EMBL" id="JALNTZ010000002">
    <property type="protein sequence ID" value="KAJ3663411.1"/>
    <property type="molecule type" value="Genomic_DNA"/>
</dbReference>
<proteinExistence type="inferred from homology"/>
<dbReference type="Proteomes" id="UP001168821">
    <property type="component" value="Unassembled WGS sequence"/>
</dbReference>
<name>A0AA38MP04_9CUCU</name>
<feature type="transmembrane region" description="Helical" evidence="10">
    <location>
        <begin position="250"/>
        <end position="275"/>
    </location>
</feature>
<feature type="transmembrane region" description="Helical" evidence="10">
    <location>
        <begin position="67"/>
        <end position="89"/>
    </location>
</feature>
<evidence type="ECO:0000256" key="2">
    <source>
        <dbReference type="ARBA" id="ARBA00022475"/>
    </source>
</evidence>
<evidence type="ECO:0000256" key="8">
    <source>
        <dbReference type="ARBA" id="ARBA00023170"/>
    </source>
</evidence>
<dbReference type="GO" id="GO:0007165">
    <property type="term" value="P:signal transduction"/>
    <property type="evidence" value="ECO:0007669"/>
    <property type="project" value="UniProtKB-KW"/>
</dbReference>
<evidence type="ECO:0000313" key="11">
    <source>
        <dbReference type="EMBL" id="KAJ3663411.1"/>
    </source>
</evidence>
<protein>
    <recommendedName>
        <fullName evidence="10">Odorant receptor</fullName>
    </recommendedName>
</protein>
<accession>A0AA38MP04</accession>
<sequence length="380" mass="43157">MQKFDWMSTTELNFKALRIVGIWPRGDSGQLYKFNSYTIYAILNAITLIGLHNLSQIANIFVVYQDLAALANTCFILITNMLGVAKMCFFVRNVGNMKKLVRILNSHQFQPKTESQVKLVQPILKRWKTCYICWGSYVSFCMVLWVVGPLTVGGRMLIMPAWYPFSLEKNINYAIAYIYQAICFTYLSIGNINVDTMVYGLLMYTSTQCDLLCDNLENLDGNAEEFNMKLVNCVKHHETILSFATTANSIFNLIVLGQFATSALTIALSLFQLSLVDNLDAAAIVALFYVMGLAAQLFLYCWFGNEVETKSSKIPYSIFSSQWVDVSLHVNKNMQILVERCHRPIKITAINLFDLSLATFVTIMRTSWSYFALLHSVNSK</sequence>
<dbReference type="PANTHER" id="PTHR21137:SF35">
    <property type="entry name" value="ODORANT RECEPTOR 19A-RELATED"/>
    <property type="match status" value="1"/>
</dbReference>
<keyword evidence="2" id="KW-1003">Cell membrane</keyword>
<dbReference type="PANTHER" id="PTHR21137">
    <property type="entry name" value="ODORANT RECEPTOR"/>
    <property type="match status" value="1"/>
</dbReference>
<gene>
    <name evidence="11" type="ORF">Zmor_007677</name>
</gene>
<keyword evidence="8 10" id="KW-0675">Receptor</keyword>
<evidence type="ECO:0000256" key="5">
    <source>
        <dbReference type="ARBA" id="ARBA00022725"/>
    </source>
</evidence>
<reference evidence="11" key="1">
    <citation type="journal article" date="2023" name="G3 (Bethesda)">
        <title>Whole genome assemblies of Zophobas morio and Tenebrio molitor.</title>
        <authorList>
            <person name="Kaur S."/>
            <person name="Stinson S.A."/>
            <person name="diCenzo G.C."/>
        </authorList>
    </citation>
    <scope>NUCLEOTIDE SEQUENCE</scope>
    <source>
        <strain evidence="11">QUZm001</strain>
    </source>
</reference>
<evidence type="ECO:0000256" key="3">
    <source>
        <dbReference type="ARBA" id="ARBA00022606"/>
    </source>
</evidence>
<dbReference type="GO" id="GO:0005549">
    <property type="term" value="F:odorant binding"/>
    <property type="evidence" value="ECO:0007669"/>
    <property type="project" value="InterPro"/>
</dbReference>
<feature type="transmembrane region" description="Helical" evidence="10">
    <location>
        <begin position="131"/>
        <end position="151"/>
    </location>
</feature>